<name>A0A9N7VDJ2_PLEPL</name>
<protein>
    <submittedName>
        <fullName evidence="2">Uncharacterized protein</fullName>
    </submittedName>
</protein>
<feature type="region of interest" description="Disordered" evidence="1">
    <location>
        <begin position="1"/>
        <end position="20"/>
    </location>
</feature>
<reference evidence="2" key="1">
    <citation type="submission" date="2020-03" db="EMBL/GenBank/DDBJ databases">
        <authorList>
            <person name="Weist P."/>
        </authorList>
    </citation>
    <scope>NUCLEOTIDE SEQUENCE</scope>
</reference>
<dbReference type="Proteomes" id="UP001153269">
    <property type="component" value="Unassembled WGS sequence"/>
</dbReference>
<feature type="region of interest" description="Disordered" evidence="1">
    <location>
        <begin position="46"/>
        <end position="67"/>
    </location>
</feature>
<comment type="caution">
    <text evidence="2">The sequence shown here is derived from an EMBL/GenBank/DDBJ whole genome shotgun (WGS) entry which is preliminary data.</text>
</comment>
<accession>A0A9N7VDJ2</accession>
<proteinExistence type="predicted"/>
<organism evidence="2 3">
    <name type="scientific">Pleuronectes platessa</name>
    <name type="common">European plaice</name>
    <dbReference type="NCBI Taxonomy" id="8262"/>
    <lineage>
        <taxon>Eukaryota</taxon>
        <taxon>Metazoa</taxon>
        <taxon>Chordata</taxon>
        <taxon>Craniata</taxon>
        <taxon>Vertebrata</taxon>
        <taxon>Euteleostomi</taxon>
        <taxon>Actinopterygii</taxon>
        <taxon>Neopterygii</taxon>
        <taxon>Teleostei</taxon>
        <taxon>Neoteleostei</taxon>
        <taxon>Acanthomorphata</taxon>
        <taxon>Carangaria</taxon>
        <taxon>Pleuronectiformes</taxon>
        <taxon>Pleuronectoidei</taxon>
        <taxon>Pleuronectidae</taxon>
        <taxon>Pleuronectes</taxon>
    </lineage>
</organism>
<keyword evidence="3" id="KW-1185">Reference proteome</keyword>
<sequence>MDGEMAEVGRAAGDGGKEGGVEAQWKGSAVLGLLVWPATPADMARHRGGFSGAKQPQGSAKEGTSLCGGGGNGIGDLGKGVEKLPYRQVSIIIRKMSELHYAPGLNLSS</sequence>
<dbReference type="AlphaFoldDB" id="A0A9N7VDJ2"/>
<evidence type="ECO:0000256" key="1">
    <source>
        <dbReference type="SAM" id="MobiDB-lite"/>
    </source>
</evidence>
<evidence type="ECO:0000313" key="2">
    <source>
        <dbReference type="EMBL" id="CAB1446429.1"/>
    </source>
</evidence>
<dbReference type="EMBL" id="CADEAL010003915">
    <property type="protein sequence ID" value="CAB1446429.1"/>
    <property type="molecule type" value="Genomic_DNA"/>
</dbReference>
<gene>
    <name evidence="2" type="ORF">PLEPLA_LOCUS34155</name>
</gene>
<evidence type="ECO:0000313" key="3">
    <source>
        <dbReference type="Proteomes" id="UP001153269"/>
    </source>
</evidence>